<proteinExistence type="predicted"/>
<reference evidence="1 2" key="1">
    <citation type="journal article" date="2011" name="J. Bacteriol.">
        <title>Genome sequences of the biotechnologically important Bacillus megaterium strains QM B1551 and DSM319.</title>
        <authorList>
            <person name="Eppinger M."/>
            <person name="Bunk B."/>
            <person name="Johns M.A."/>
            <person name="Edirisinghe J.N."/>
            <person name="Kutumbaka K.K."/>
            <person name="Koenig S.S."/>
            <person name="Huot Creasy H."/>
            <person name="Rosovitz M.J."/>
            <person name="Riley D.R."/>
            <person name="Daugherty S."/>
            <person name="Martin M."/>
            <person name="Elbourne L.D."/>
            <person name="Paulsen I."/>
            <person name="Biedendieck R."/>
            <person name="Braun C."/>
            <person name="Grayburn S."/>
            <person name="Dhingra S."/>
            <person name="Lukyanchuk V."/>
            <person name="Ball B."/>
            <person name="Ul-Qamar R."/>
            <person name="Seibel J."/>
            <person name="Bremer E."/>
            <person name="Jahn D."/>
            <person name="Ravel J."/>
            <person name="Vary P.S."/>
        </authorList>
    </citation>
    <scope>NUCLEOTIDE SEQUENCE [LARGE SCALE GENOMIC DNA]</scope>
    <source>
        <strain evidence="2">ATCC 12872 / QMB1551</strain>
        <plasmid evidence="1">pBM700</plasmid>
    </source>
</reference>
<keyword evidence="2" id="KW-1185">Reference proteome</keyword>
<sequence length="179" mass="21431">MHRWKFDNGSKKKTRGIKRKSRTFAKSITEYTTSLPSPEDNSYLGYWHLHMPFNESFIDSKNTSNSVRKLCMQTMINRMQHLIDIRTELEKDYRIYILISLPKLFDSQIVVLFDKEDLKGFFDRDTDEQRWIPLSPERSIEKEWGLEIPKELVIKGYKEIINDEDYFHEGELWFIGELG</sequence>
<gene>
    <name evidence="1" type="ordered locus">BMQ_pBM70108</name>
</gene>
<protein>
    <recommendedName>
        <fullName evidence="3">DUF3916 domain-containing protein</fullName>
    </recommendedName>
</protein>
<evidence type="ECO:0000313" key="1">
    <source>
        <dbReference type="EMBL" id="ADE72650.1"/>
    </source>
</evidence>
<evidence type="ECO:0000313" key="2">
    <source>
        <dbReference type="Proteomes" id="UP000000935"/>
    </source>
</evidence>
<name>D5E4C5_PRIM1</name>
<dbReference type="HOGENOM" id="CLU_129137_2_0_9"/>
<dbReference type="EMBL" id="CP001990">
    <property type="protein sequence ID" value="ADE72650.1"/>
    <property type="molecule type" value="Genomic_DNA"/>
</dbReference>
<geneLocation type="plasmid" evidence="1 2">
    <name>pBM700</name>
</geneLocation>
<dbReference type="AlphaFoldDB" id="D5E4C5"/>
<accession>D5E4C5</accession>
<dbReference type="RefSeq" id="WP_013060038.1">
    <property type="nucleotide sequence ID" value="NC_014023.1"/>
</dbReference>
<dbReference type="Proteomes" id="UP000000935">
    <property type="component" value="Plasmid pBM700"/>
</dbReference>
<dbReference type="Pfam" id="PF13079">
    <property type="entry name" value="DUF3916"/>
    <property type="match status" value="1"/>
</dbReference>
<dbReference type="KEGG" id="bmq:BMQ_pBM70108"/>
<organism evidence="1 2">
    <name type="scientific">Priestia megaterium (strain ATCC 12872 / QMB1551)</name>
    <name type="common">Bacillus megaterium</name>
    <dbReference type="NCBI Taxonomy" id="545693"/>
    <lineage>
        <taxon>Bacteria</taxon>
        <taxon>Bacillati</taxon>
        <taxon>Bacillota</taxon>
        <taxon>Bacilli</taxon>
        <taxon>Bacillales</taxon>
        <taxon>Bacillaceae</taxon>
        <taxon>Priestia</taxon>
    </lineage>
</organism>
<keyword evidence="1" id="KW-0614">Plasmid</keyword>
<evidence type="ECO:0008006" key="3">
    <source>
        <dbReference type="Google" id="ProtNLM"/>
    </source>
</evidence>
<dbReference type="InterPro" id="IPR025075">
    <property type="entry name" value="DUF3916"/>
</dbReference>